<dbReference type="InterPro" id="IPR051044">
    <property type="entry name" value="MAG_DAG_Lipase"/>
</dbReference>
<organism evidence="3 4">
    <name type="scientific">Lactococcus lactis subsp. lactis</name>
    <name type="common">Streptococcus lactis</name>
    <dbReference type="NCBI Taxonomy" id="1360"/>
    <lineage>
        <taxon>Bacteria</taxon>
        <taxon>Bacillati</taxon>
        <taxon>Bacillota</taxon>
        <taxon>Bacilli</taxon>
        <taxon>Lactobacillales</taxon>
        <taxon>Streptococcaceae</taxon>
        <taxon>Lactococcus</taxon>
    </lineage>
</organism>
<dbReference type="InterPro" id="IPR022742">
    <property type="entry name" value="Hydrolase_4"/>
</dbReference>
<dbReference type="PATRIC" id="fig|1360.100.peg.1383"/>
<dbReference type="Pfam" id="PF12146">
    <property type="entry name" value="Hydrolase_4"/>
    <property type="match status" value="1"/>
</dbReference>
<proteinExistence type="predicted"/>
<evidence type="ECO:0000313" key="5">
    <source>
        <dbReference type="Proteomes" id="UP000192067"/>
    </source>
</evidence>
<dbReference type="Gene3D" id="3.40.50.1820">
    <property type="entry name" value="alpha/beta hydrolase"/>
    <property type="match status" value="1"/>
</dbReference>
<protein>
    <submittedName>
        <fullName evidence="2 3">Lysophospholipase</fullName>
    </submittedName>
</protein>
<dbReference type="InterPro" id="IPR029058">
    <property type="entry name" value="AB_hydrolase_fold"/>
</dbReference>
<name>A0A0A7T743_LACLL</name>
<evidence type="ECO:0000259" key="1">
    <source>
        <dbReference type="Pfam" id="PF12146"/>
    </source>
</evidence>
<gene>
    <name evidence="2" type="ORF">LLUC11_1490</name>
    <name evidence="3" type="ORF">LMG9449_1372</name>
</gene>
<reference evidence="2 5" key="2">
    <citation type="journal article" date="2017" name="BMC Genomics">
        <title>Comparative and functional genomics of the Lactococcus lactis taxon; insights into evolution and niche adaptation.</title>
        <authorList>
            <person name="Kelleher P."/>
            <person name="Bottacini F."/>
            <person name="Mahony J."/>
            <person name="Kilcawley K.N."/>
            <person name="van Sinderen D."/>
        </authorList>
    </citation>
    <scope>NUCLEOTIDE SEQUENCE [LARGE SCALE GENOMIC DNA]</scope>
    <source>
        <strain evidence="2 5">UC11</strain>
    </source>
</reference>
<reference evidence="4" key="1">
    <citation type="submission" date="2015-10" db="EMBL/GenBank/DDBJ databases">
        <title>Draft Genome Sequences of 11 Lactococcus lactis subspecies cremoris strains.</title>
        <authorList>
            <person name="Wels M."/>
            <person name="Backus L."/>
            <person name="Boekhorst J."/>
            <person name="Dijkstra A."/>
            <person name="Beerthuizen M."/>
            <person name="Kelly W."/>
            <person name="Siezen R."/>
            <person name="Bachmann H."/>
            <person name="Van Hijum S."/>
        </authorList>
    </citation>
    <scope>NUCLEOTIDE SEQUENCE [LARGE SCALE GENOMIC DNA]</scope>
    <source>
        <strain evidence="4">LMG9449</strain>
    </source>
</reference>
<dbReference type="SUPFAM" id="SSF53474">
    <property type="entry name" value="alpha/beta-Hydrolases"/>
    <property type="match status" value="1"/>
</dbReference>
<dbReference type="Proteomes" id="UP000053612">
    <property type="component" value="Unassembled WGS sequence"/>
</dbReference>
<dbReference type="EMBL" id="LKLS01000108">
    <property type="protein sequence ID" value="KSU18511.1"/>
    <property type="molecule type" value="Genomic_DNA"/>
</dbReference>
<evidence type="ECO:0000313" key="4">
    <source>
        <dbReference type="Proteomes" id="UP000053612"/>
    </source>
</evidence>
<dbReference type="PANTHER" id="PTHR11614">
    <property type="entry name" value="PHOSPHOLIPASE-RELATED"/>
    <property type="match status" value="1"/>
</dbReference>
<dbReference type="EMBL" id="CP015904">
    <property type="protein sequence ID" value="ARE13820.1"/>
    <property type="molecule type" value="Genomic_DNA"/>
</dbReference>
<dbReference type="Proteomes" id="UP000192067">
    <property type="component" value="Chromosome"/>
</dbReference>
<dbReference type="RefSeq" id="WP_039115670.1">
    <property type="nucleotide sequence ID" value="NZ_CAKMAO010000001.1"/>
</dbReference>
<sequence>MKKQYEIISMKDHYRIRLGIFEPDQKAKAVVQLVHGFGEYTGHYLYLINELVNAGFVCLMHDQRGHGVLAAANPKLQGRARAYESLISDVLEVRKIIGKKYPKLPVYLFGHSMGGNISLNVLLRNIENQKLYQKAVIESPWLALTNPPAVPLQKLAGFLGKISPKIRVRTGLKVEAISHRNDLVDLVTKDGIYHELLSLRLFSQIMKAGRFAQSQAGNLKIPTLLFCGESDQICSPVAIRLFANNAGKNLELIEIADGYHALHLDTEAENFIERTKDFFLKENF</sequence>
<accession>A0A0A7T743</accession>
<reference evidence="3" key="3">
    <citation type="journal article" date="2017" name="Genome Announc.">
        <title>Draft Genome Sequences of 24 Lactococcus lactis Strains.</title>
        <authorList>
            <person name="Backus L."/>
            <person name="Wels M."/>
            <person name="Boekhorst J."/>
            <person name="Dijkstra A.R."/>
            <person name="Beerthuyzen M."/>
            <person name="Kelly W.J."/>
            <person name="Siezen R.J."/>
            <person name="van Hijum S.A."/>
            <person name="Bachmann H."/>
        </authorList>
    </citation>
    <scope>NUCLEOTIDE SEQUENCE</scope>
    <source>
        <strain evidence="3">LMG9447</strain>
    </source>
</reference>
<evidence type="ECO:0000313" key="3">
    <source>
        <dbReference type="EMBL" id="KSU18511.1"/>
    </source>
</evidence>
<feature type="domain" description="Serine aminopeptidase S33" evidence="1">
    <location>
        <begin position="25"/>
        <end position="267"/>
    </location>
</feature>
<evidence type="ECO:0000313" key="2">
    <source>
        <dbReference type="EMBL" id="ARE13820.1"/>
    </source>
</evidence>
<dbReference type="AlphaFoldDB" id="A0A0A7T743"/>